<dbReference type="AlphaFoldDB" id="A0A086ZWA6"/>
<evidence type="ECO:0000259" key="3">
    <source>
        <dbReference type="PROSITE" id="PS51736"/>
    </source>
</evidence>
<dbReference type="Proteomes" id="UP000029072">
    <property type="component" value="Unassembled WGS sequence"/>
</dbReference>
<dbReference type="SUPFAM" id="SSF53041">
    <property type="entry name" value="Resolvase-like"/>
    <property type="match status" value="1"/>
</dbReference>
<keyword evidence="1" id="KW-0238">DNA-binding</keyword>
<dbReference type="RefSeq" id="WP_043164048.1">
    <property type="nucleotide sequence ID" value="NZ_JDUV01000002.1"/>
</dbReference>
<gene>
    <name evidence="4" type="ORF">BCAL_2181</name>
</gene>
<evidence type="ECO:0000313" key="5">
    <source>
        <dbReference type="Proteomes" id="UP000029072"/>
    </source>
</evidence>
<dbReference type="Pfam" id="PF00239">
    <property type="entry name" value="Resolvase"/>
    <property type="match status" value="1"/>
</dbReference>
<dbReference type="NCBIfam" id="NF033518">
    <property type="entry name" value="transpos_IS607"/>
    <property type="match status" value="1"/>
</dbReference>
<reference evidence="4 5" key="1">
    <citation type="submission" date="2014-03" db="EMBL/GenBank/DDBJ databases">
        <title>Genomics of Bifidobacteria.</title>
        <authorList>
            <person name="Ventura M."/>
            <person name="Milani C."/>
            <person name="Lugli G.A."/>
        </authorList>
    </citation>
    <scope>NUCLEOTIDE SEQUENCE [LARGE SCALE GENOMIC DNA]</scope>
    <source>
        <strain evidence="4 5">DSM 23973</strain>
    </source>
</reference>
<dbReference type="InterPro" id="IPR036162">
    <property type="entry name" value="Resolvase-like_N_sf"/>
</dbReference>
<dbReference type="PANTHER" id="PTHR30461">
    <property type="entry name" value="DNA-INVERTASE FROM LAMBDOID PROPHAGE"/>
    <property type="match status" value="1"/>
</dbReference>
<dbReference type="Gene3D" id="1.10.287.2170">
    <property type="match status" value="1"/>
</dbReference>
<comment type="caution">
    <text evidence="4">The sequence shown here is derived from an EMBL/GenBank/DDBJ whole genome shotgun (WGS) entry which is preliminary data.</text>
</comment>
<protein>
    <submittedName>
        <fullName evidence="4">Resolvase, N-terminal domain protein</fullName>
    </submittedName>
</protein>
<accession>A0A086ZWA6</accession>
<dbReference type="SMART" id="SM00857">
    <property type="entry name" value="Resolvase"/>
    <property type="match status" value="1"/>
</dbReference>
<dbReference type="Gene3D" id="3.40.50.1390">
    <property type="entry name" value="Resolvase, N-terminal catalytic domain"/>
    <property type="match status" value="1"/>
</dbReference>
<proteinExistence type="predicted"/>
<dbReference type="InterPro" id="IPR050639">
    <property type="entry name" value="SSR_resolvase"/>
</dbReference>
<feature type="domain" description="Resolvase/invertase-type recombinase catalytic" evidence="3">
    <location>
        <begin position="63"/>
        <end position="204"/>
    </location>
</feature>
<dbReference type="GO" id="GO:0000150">
    <property type="term" value="F:DNA strand exchange activity"/>
    <property type="evidence" value="ECO:0007669"/>
    <property type="project" value="InterPro"/>
</dbReference>
<dbReference type="EMBL" id="JGYS01000025">
    <property type="protein sequence ID" value="KFI50806.1"/>
    <property type="molecule type" value="Genomic_DNA"/>
</dbReference>
<dbReference type="eggNOG" id="COG2452">
    <property type="taxonomic scope" value="Bacteria"/>
</dbReference>
<dbReference type="OrthoDB" id="9814833at2"/>
<dbReference type="InterPro" id="IPR048046">
    <property type="entry name" value="Transpos_IS607"/>
</dbReference>
<evidence type="ECO:0000256" key="1">
    <source>
        <dbReference type="ARBA" id="ARBA00023125"/>
    </source>
</evidence>
<sequence length="213" mass="24475">MVKYLRRAEAAERMHLSVAAFKLIVANGGVRYELTPGGQKVYDPHEIDRYMAEKQGIAMPEGKLVFYVRDSEGNISRMNTQVERLTVAYGEPAKVYRDRASGLNERRKGLARLLDDAENHMFDRVAVTARDRLSRFGAAYLERHLNYLGVRLVVLDGEREKGTMDELMDDFMSLLASFSGRFYRLRSVEHQRLLLEKAERRLDGEVDADEREG</sequence>
<dbReference type="GO" id="GO:0003677">
    <property type="term" value="F:DNA binding"/>
    <property type="evidence" value="ECO:0007669"/>
    <property type="project" value="UniProtKB-KW"/>
</dbReference>
<dbReference type="PANTHER" id="PTHR30461:SF2">
    <property type="entry name" value="SERINE RECOMBINASE PINE-RELATED"/>
    <property type="match status" value="1"/>
</dbReference>
<keyword evidence="2" id="KW-0233">DNA recombination</keyword>
<dbReference type="STRING" id="1437609.BCAL_2181"/>
<dbReference type="InterPro" id="IPR006119">
    <property type="entry name" value="Resolv_N"/>
</dbReference>
<name>A0A086ZWA6_9BIFI</name>
<dbReference type="PROSITE" id="PS51736">
    <property type="entry name" value="RECOMBINASES_3"/>
    <property type="match status" value="1"/>
</dbReference>
<evidence type="ECO:0000256" key="2">
    <source>
        <dbReference type="ARBA" id="ARBA00023172"/>
    </source>
</evidence>
<evidence type="ECO:0000313" key="4">
    <source>
        <dbReference type="EMBL" id="KFI50806.1"/>
    </source>
</evidence>
<organism evidence="4 5">
    <name type="scientific">Bifidobacterium callitrichos DSM 23973</name>
    <dbReference type="NCBI Taxonomy" id="1437609"/>
    <lineage>
        <taxon>Bacteria</taxon>
        <taxon>Bacillati</taxon>
        <taxon>Actinomycetota</taxon>
        <taxon>Actinomycetes</taxon>
        <taxon>Bifidobacteriales</taxon>
        <taxon>Bifidobacteriaceae</taxon>
        <taxon>Bifidobacterium</taxon>
    </lineage>
</organism>